<comment type="caution">
    <text evidence="2">The sequence shown here is derived from an EMBL/GenBank/DDBJ whole genome shotgun (WGS) entry which is preliminary data.</text>
</comment>
<reference evidence="2" key="1">
    <citation type="submission" date="2019-08" db="EMBL/GenBank/DDBJ databases">
        <authorList>
            <consortium name="PulseNet: The National Subtyping Network for Foodborne Disease Surveillance"/>
            <person name="Tarr C.L."/>
            <person name="Trees E."/>
            <person name="Katz L.S."/>
            <person name="Carleton-Romer H.A."/>
            <person name="Stroika S."/>
            <person name="Kucerova Z."/>
            <person name="Roache K.F."/>
            <person name="Sabol A.L."/>
            <person name="Besser J."/>
            <person name="Gerner-Smidt P."/>
        </authorList>
    </citation>
    <scope>NUCLEOTIDE SEQUENCE</scope>
    <source>
        <strain evidence="2">PNUSAS086289</strain>
    </source>
</reference>
<evidence type="ECO:0000313" key="2">
    <source>
        <dbReference type="EMBL" id="ECK5213756.1"/>
    </source>
</evidence>
<dbReference type="EMBL" id="AAJCCP010000007">
    <property type="protein sequence ID" value="ECK5213756.1"/>
    <property type="molecule type" value="Genomic_DNA"/>
</dbReference>
<organism evidence="2">
    <name type="scientific">Salmonella enterica</name>
    <name type="common">Salmonella choleraesuis</name>
    <dbReference type="NCBI Taxonomy" id="28901"/>
    <lineage>
        <taxon>Bacteria</taxon>
        <taxon>Pseudomonadati</taxon>
        <taxon>Pseudomonadota</taxon>
        <taxon>Gammaproteobacteria</taxon>
        <taxon>Enterobacterales</taxon>
        <taxon>Enterobacteriaceae</taxon>
        <taxon>Salmonella</taxon>
    </lineage>
</organism>
<feature type="compositionally biased region" description="Basic and acidic residues" evidence="1">
    <location>
        <begin position="112"/>
        <end position="130"/>
    </location>
</feature>
<evidence type="ECO:0000256" key="1">
    <source>
        <dbReference type="SAM" id="MobiDB-lite"/>
    </source>
</evidence>
<dbReference type="RefSeq" id="WP_410002152.1">
    <property type="nucleotide sequence ID" value="NZ_BIMS01000012.1"/>
</dbReference>
<proteinExistence type="predicted"/>
<dbReference type="AlphaFoldDB" id="A0A5Y5T977"/>
<name>A0A5Y5T977_SALER</name>
<sequence>MKKNVIPIYIVVIGFLSYSIEGRAAGDLTGCMAKRADIQQQIDYARAHNNMHRVAGLQEALTENETHCTEVGLLRARQNKVAEKVRKVAERDQEVRDAIETGNAKKIKLKEKKAGQARDELAEAEAELRK</sequence>
<feature type="region of interest" description="Disordered" evidence="1">
    <location>
        <begin position="109"/>
        <end position="130"/>
    </location>
</feature>
<gene>
    <name evidence="2" type="ORF">FRL26_08615</name>
</gene>
<dbReference type="Pfam" id="PF06476">
    <property type="entry name" value="DUF1090"/>
    <property type="match status" value="1"/>
</dbReference>
<accession>A0A5Y5T977</accession>
<dbReference type="InterPro" id="IPR009468">
    <property type="entry name" value="DUF1090"/>
</dbReference>
<protein>
    <submittedName>
        <fullName evidence="2">DUF1090 domain-containing protein</fullName>
    </submittedName>
</protein>